<sequence length="863" mass="97890">MADRGGAVHPRDLLEWIAERTSCGEVEGFADLQDGEILLEMVQSVWPDLSPLGTTTYDAWEGISRIANAADVPMGILDAAARWSKASKEDLNDKAFASAIYNTLAALYFLWSLCECHDFTANFAIPIDSYVAKFLQSDASVRSLIKGGALAAEVSETAHKKDDIAKTIEPDNPSRADRGKSPHAPPNAPTPPNNPPPDSSKEPKKKQPKGVQQMKKESAPAQAAERLSESTTSNCRWSCGADAAERGEATIHRLRSEVKRLQRQLEMERESYAAMEEVTKRKLMEQELRFAHEVELLKEGHNAALWEAESGLAEDAVLKARVMKDQAGSFRDRPPTLREYTALEEALSRMDVAMRKQNERMRALEEERLQLGDQMLLGLPSRHSNTTVQTVREMYEAVMSSMDRRRSGRELPSADREILLNLEKLINRLEEERILLERRSRDMEAPWKVSSLSDQASECSGIGVMDMNFSAGDSSTVASVCGDAEAIERSLRIERECEELRATSSYLKQRLKLVEGSESTKEHTTNDEAQLVALLRRLRASGFESSRTLLLLFWKIIGSAIRARKEASLVRAEVVGVRNRLREIEAAKSELAHAHTDEIDSLKKQHRRELKKMSEEMMTNNSEAELRKEMAEMAVKSRESEIARLRNDMARQWKRCWVTDTERFEFLWDELQALRLQNEVLAIRDRLLKDLVKETSSNQKNEHRMKQLWAKLSAADRRITDSTGFVEQKQLLQNAVEDRVRVYETRVADLERERLGDELNPQAVAELQERVVNVEAAKSKLENEKGMLEKEVQAKTEELLRIQQEQERTSTAMREALDVAVQEKARLSTDLDIYNEQLSANEALRELLMMAKIEPLKLPRTAP</sequence>
<dbReference type="AlphaFoldDB" id="C5LM54"/>
<dbReference type="EMBL" id="GG683392">
    <property type="protein sequence ID" value="EER02185.1"/>
    <property type="molecule type" value="Genomic_DNA"/>
</dbReference>
<dbReference type="InParanoid" id="C5LM54"/>
<proteinExistence type="predicted"/>
<dbReference type="OMA" id="WALVCEA"/>
<dbReference type="PANTHER" id="PTHR42180:SF4">
    <property type="entry name" value="CALPONIN-HOMOLOGY (CH) DOMAIN-CONTAINING PROTEIN"/>
    <property type="match status" value="1"/>
</dbReference>
<keyword evidence="4" id="KW-1185">Reference proteome</keyword>
<feature type="region of interest" description="Disordered" evidence="2">
    <location>
        <begin position="155"/>
        <end position="235"/>
    </location>
</feature>
<dbReference type="GeneID" id="9055089"/>
<feature type="compositionally biased region" description="Pro residues" evidence="2">
    <location>
        <begin position="183"/>
        <end position="198"/>
    </location>
</feature>
<dbReference type="OrthoDB" id="442809at2759"/>
<evidence type="ECO:0000313" key="3">
    <source>
        <dbReference type="EMBL" id="EER02185.1"/>
    </source>
</evidence>
<dbReference type="RefSeq" id="XP_002769467.1">
    <property type="nucleotide sequence ID" value="XM_002769421.1"/>
</dbReference>
<evidence type="ECO:0000313" key="4">
    <source>
        <dbReference type="Proteomes" id="UP000007800"/>
    </source>
</evidence>
<feature type="compositionally biased region" description="Basic and acidic residues" evidence="2">
    <location>
        <begin position="156"/>
        <end position="180"/>
    </location>
</feature>
<dbReference type="Proteomes" id="UP000007800">
    <property type="component" value="Unassembled WGS sequence"/>
</dbReference>
<evidence type="ECO:0000256" key="2">
    <source>
        <dbReference type="SAM" id="MobiDB-lite"/>
    </source>
</evidence>
<protein>
    <submittedName>
        <fullName evidence="3">Myosin tail 1 protein, putative</fullName>
    </submittedName>
</protein>
<accession>C5LM54</accession>
<keyword evidence="1" id="KW-0175">Coiled coil</keyword>
<feature type="coiled-coil region" evidence="1">
    <location>
        <begin position="347"/>
        <end position="374"/>
    </location>
</feature>
<reference evidence="3 4" key="1">
    <citation type="submission" date="2008-07" db="EMBL/GenBank/DDBJ databases">
        <authorList>
            <person name="El-Sayed N."/>
            <person name="Caler E."/>
            <person name="Inman J."/>
            <person name="Amedeo P."/>
            <person name="Hass B."/>
            <person name="Wortman J."/>
        </authorList>
    </citation>
    <scope>NUCLEOTIDE SEQUENCE [LARGE SCALE GENOMIC DNA]</scope>
    <source>
        <strain evidence="4">ATCC 50983 / TXsc</strain>
    </source>
</reference>
<evidence type="ECO:0000256" key="1">
    <source>
        <dbReference type="SAM" id="Coils"/>
    </source>
</evidence>
<dbReference type="PANTHER" id="PTHR42180">
    <property type="entry name" value="HOMOLOGY DOMAIN-CONTAINING PROTEIN,PUTATIVE-RELATED"/>
    <property type="match status" value="1"/>
</dbReference>
<gene>
    <name evidence="3" type="ORF">Pmar_PMAR008966</name>
</gene>
<feature type="coiled-coil region" evidence="1">
    <location>
        <begin position="733"/>
        <end position="837"/>
    </location>
</feature>
<name>C5LM54_PERM5</name>
<organism evidence="4">
    <name type="scientific">Perkinsus marinus (strain ATCC 50983 / TXsc)</name>
    <dbReference type="NCBI Taxonomy" id="423536"/>
    <lineage>
        <taxon>Eukaryota</taxon>
        <taxon>Sar</taxon>
        <taxon>Alveolata</taxon>
        <taxon>Perkinsozoa</taxon>
        <taxon>Perkinsea</taxon>
        <taxon>Perkinsida</taxon>
        <taxon>Perkinsidae</taxon>
        <taxon>Perkinsus</taxon>
    </lineage>
</organism>
<feature type="coiled-coil region" evidence="1">
    <location>
        <begin position="596"/>
        <end position="648"/>
    </location>
</feature>
<feature type="coiled-coil region" evidence="1">
    <location>
        <begin position="244"/>
        <end position="278"/>
    </location>
</feature>